<evidence type="ECO:0000256" key="6">
    <source>
        <dbReference type="ARBA" id="ARBA00023125"/>
    </source>
</evidence>
<dbReference type="OrthoDB" id="5905204at2"/>
<dbReference type="GO" id="GO:0005524">
    <property type="term" value="F:ATP binding"/>
    <property type="evidence" value="ECO:0007669"/>
    <property type="project" value="UniProtKB-UniRule"/>
</dbReference>
<comment type="catalytic activity">
    <reaction evidence="11">
        <text>ATP + H2O = ADP + phosphate + H(+)</text>
        <dbReference type="Rhea" id="RHEA:13065"/>
        <dbReference type="ChEBI" id="CHEBI:15377"/>
        <dbReference type="ChEBI" id="CHEBI:15378"/>
        <dbReference type="ChEBI" id="CHEBI:30616"/>
        <dbReference type="ChEBI" id="CHEBI:43474"/>
        <dbReference type="ChEBI" id="CHEBI:456216"/>
        <dbReference type="EC" id="5.6.2.4"/>
    </reaction>
</comment>
<dbReference type="GO" id="GO:0043138">
    <property type="term" value="F:3'-5' DNA helicase activity"/>
    <property type="evidence" value="ECO:0007669"/>
    <property type="project" value="UniProtKB-EC"/>
</dbReference>
<evidence type="ECO:0000256" key="9">
    <source>
        <dbReference type="ARBA" id="ARBA00034808"/>
    </source>
</evidence>
<dbReference type="SUPFAM" id="SSF52540">
    <property type="entry name" value="P-loop containing nucleoside triphosphate hydrolases"/>
    <property type="match status" value="1"/>
</dbReference>
<reference evidence="15 16" key="1">
    <citation type="submission" date="2017-02" db="EMBL/GenBank/DDBJ databases">
        <authorList>
            <person name="Peterson S.W."/>
        </authorList>
    </citation>
    <scope>NUCLEOTIDE SEQUENCE [LARGE SCALE GENOMIC DNA]</scope>
    <source>
        <strain evidence="15 16">CECT 9189</strain>
    </source>
</reference>
<dbReference type="PROSITE" id="PS51198">
    <property type="entry name" value="UVRD_HELICASE_ATP_BIND"/>
    <property type="match status" value="1"/>
</dbReference>
<keyword evidence="7" id="KW-0413">Isomerase</keyword>
<evidence type="ECO:0000256" key="7">
    <source>
        <dbReference type="ARBA" id="ARBA00023235"/>
    </source>
</evidence>
<dbReference type="Pfam" id="PF00580">
    <property type="entry name" value="UvrD-helicase"/>
    <property type="match status" value="1"/>
</dbReference>
<dbReference type="AlphaFoldDB" id="A0A1T4UGQ1"/>
<dbReference type="InterPro" id="IPR000212">
    <property type="entry name" value="DNA_helicase_UvrD/REP"/>
</dbReference>
<dbReference type="Gene3D" id="1.10.486.10">
    <property type="entry name" value="PCRA, domain 4"/>
    <property type="match status" value="1"/>
</dbReference>
<protein>
    <recommendedName>
        <fullName evidence="9">DNA 3'-5' helicase</fullName>
        <ecNumber evidence="9">5.6.2.4</ecNumber>
    </recommendedName>
    <alternativeName>
        <fullName evidence="10">DNA 3'-5' helicase II</fullName>
    </alternativeName>
</protein>
<dbReference type="CDD" id="cd17932">
    <property type="entry name" value="DEXQc_UvrD"/>
    <property type="match status" value="1"/>
</dbReference>
<evidence type="ECO:0000256" key="3">
    <source>
        <dbReference type="ARBA" id="ARBA00022801"/>
    </source>
</evidence>
<dbReference type="Pfam" id="PF13361">
    <property type="entry name" value="UvrD_C"/>
    <property type="match status" value="1"/>
</dbReference>
<dbReference type="PANTHER" id="PTHR11070">
    <property type="entry name" value="UVRD / RECB / PCRA DNA HELICASE FAMILY MEMBER"/>
    <property type="match status" value="1"/>
</dbReference>
<dbReference type="PANTHER" id="PTHR11070:SF2">
    <property type="entry name" value="ATP-DEPENDENT DNA HELICASE SRS2"/>
    <property type="match status" value="1"/>
</dbReference>
<dbReference type="InterPro" id="IPR027417">
    <property type="entry name" value="P-loop_NTPase"/>
</dbReference>
<feature type="domain" description="UvrD-like helicase C-terminal" evidence="14">
    <location>
        <begin position="260"/>
        <end position="516"/>
    </location>
</feature>
<dbReference type="InterPro" id="IPR014016">
    <property type="entry name" value="UvrD-like_ATP-bd"/>
</dbReference>
<dbReference type="GO" id="GO:0003677">
    <property type="term" value="F:DNA binding"/>
    <property type="evidence" value="ECO:0007669"/>
    <property type="project" value="UniProtKB-KW"/>
</dbReference>
<organism evidence="15 16">
    <name type="scientific">Photobacterium toruni</name>
    <dbReference type="NCBI Taxonomy" id="1935446"/>
    <lineage>
        <taxon>Bacteria</taxon>
        <taxon>Pseudomonadati</taxon>
        <taxon>Pseudomonadota</taxon>
        <taxon>Gammaproteobacteria</taxon>
        <taxon>Vibrionales</taxon>
        <taxon>Vibrionaceae</taxon>
        <taxon>Photobacterium</taxon>
    </lineage>
</organism>
<evidence type="ECO:0000256" key="10">
    <source>
        <dbReference type="ARBA" id="ARBA00034923"/>
    </source>
</evidence>
<evidence type="ECO:0000313" key="15">
    <source>
        <dbReference type="EMBL" id="SKA51780.1"/>
    </source>
</evidence>
<evidence type="ECO:0000259" key="13">
    <source>
        <dbReference type="PROSITE" id="PS51198"/>
    </source>
</evidence>
<name>A0A1T4UGQ1_9GAMM</name>
<comment type="similarity">
    <text evidence="1">Belongs to the helicase family. UvrD subfamily.</text>
</comment>
<accession>A0A1T4UGQ1</accession>
<dbReference type="EMBL" id="FUWP01000023">
    <property type="protein sequence ID" value="SKA51780.1"/>
    <property type="molecule type" value="Genomic_DNA"/>
</dbReference>
<dbReference type="Proteomes" id="UP000191116">
    <property type="component" value="Unassembled WGS sequence"/>
</dbReference>
<keyword evidence="4 12" id="KW-0347">Helicase</keyword>
<dbReference type="Gene3D" id="3.40.50.300">
    <property type="entry name" value="P-loop containing nucleotide triphosphate hydrolases"/>
    <property type="match status" value="2"/>
</dbReference>
<evidence type="ECO:0000256" key="5">
    <source>
        <dbReference type="ARBA" id="ARBA00022840"/>
    </source>
</evidence>
<sequence>MLNTDQQLVVDSTCNTLVVAIPGSGKTEISSRYAEKNLSQSRDNVIMMLTFTDASAKSMATRLDKNLGLMNRSRALSSTFHTCAMQLFKCAYKGRKLIMGFRQEMLIERCVRDLSLKMSMKDAVKYIDEMGRKLKLKRKDYSSSQLKLFDKYNQLKSNQVDFNEVSREVITGIRNKTIPSLIDINRVTHICADEFQDCDELQYEFLKVHHELGAVILAVGDDDQSIYGFRDAGGYDNFLNFQTDFTAKAYALKVCYRCYPRILQSANNLISFNNDRVPKQLNSSFDCGGEVSVHGFYDGMKQENFVINDVLNTPNSVAILARTNKELDDYELALTSHGIKPIRIGGKSFWENINAVGYLQLIAVAAHTDGIKFLPDFLGYLKNDENVVLQSKKIVAKQLSRHDTLRQVVDIAGINIGTQEILEHIQTTSTSMCRDAKSITSWQKPLVRMITQARGLKKSSVAGIISDIITQSSVASGSFSKAVFDLVNTVFFGISRKNIQITKNDVVISTLHGSKGLEFGRVHIINIVEDKIPAEDKDVLGMVHVEEERRLFYVGITRAEKRLYLHFVSQPSYFLKEAECDLTKKALLKLRERSKNSQTLLSEIKHSR</sequence>
<evidence type="ECO:0000259" key="14">
    <source>
        <dbReference type="PROSITE" id="PS51217"/>
    </source>
</evidence>
<feature type="domain" description="UvrD-like helicase ATP-binding" evidence="13">
    <location>
        <begin position="1"/>
        <end position="259"/>
    </location>
</feature>
<evidence type="ECO:0000256" key="2">
    <source>
        <dbReference type="ARBA" id="ARBA00022741"/>
    </source>
</evidence>
<proteinExistence type="inferred from homology"/>
<evidence type="ECO:0000256" key="1">
    <source>
        <dbReference type="ARBA" id="ARBA00009922"/>
    </source>
</evidence>
<dbReference type="EC" id="5.6.2.4" evidence="9"/>
<dbReference type="RefSeq" id="WP_080175933.1">
    <property type="nucleotide sequence ID" value="NZ_AP024856.1"/>
</dbReference>
<keyword evidence="6" id="KW-0238">DNA-binding</keyword>
<feature type="binding site" evidence="12">
    <location>
        <begin position="20"/>
        <end position="27"/>
    </location>
    <ligand>
        <name>ATP</name>
        <dbReference type="ChEBI" id="CHEBI:30616"/>
    </ligand>
</feature>
<dbReference type="InterPro" id="IPR014017">
    <property type="entry name" value="DNA_helicase_UvrD-like_C"/>
</dbReference>
<evidence type="ECO:0000256" key="8">
    <source>
        <dbReference type="ARBA" id="ARBA00034617"/>
    </source>
</evidence>
<comment type="catalytic activity">
    <reaction evidence="8">
        <text>Couples ATP hydrolysis with the unwinding of duplex DNA by translocating in the 3'-5' direction.</text>
        <dbReference type="EC" id="5.6.2.4"/>
    </reaction>
</comment>
<gene>
    <name evidence="15" type="primary">uvrD_2</name>
    <name evidence="15" type="ORF">CZ814_03210</name>
</gene>
<evidence type="ECO:0000313" key="16">
    <source>
        <dbReference type="Proteomes" id="UP000191116"/>
    </source>
</evidence>
<dbReference type="InterPro" id="IPR013986">
    <property type="entry name" value="DExx_box_DNA_helicase_dom_sf"/>
</dbReference>
<keyword evidence="5 12" id="KW-0067">ATP-binding</keyword>
<dbReference type="PROSITE" id="PS51217">
    <property type="entry name" value="UVRD_HELICASE_CTER"/>
    <property type="match status" value="1"/>
</dbReference>
<evidence type="ECO:0000256" key="12">
    <source>
        <dbReference type="PROSITE-ProRule" id="PRU00560"/>
    </source>
</evidence>
<evidence type="ECO:0000256" key="11">
    <source>
        <dbReference type="ARBA" id="ARBA00048988"/>
    </source>
</evidence>
<keyword evidence="3 12" id="KW-0378">Hydrolase</keyword>
<evidence type="ECO:0000256" key="4">
    <source>
        <dbReference type="ARBA" id="ARBA00022806"/>
    </source>
</evidence>
<dbReference type="GO" id="GO:0016887">
    <property type="term" value="F:ATP hydrolysis activity"/>
    <property type="evidence" value="ECO:0007669"/>
    <property type="project" value="RHEA"/>
</dbReference>
<dbReference type="Gene3D" id="1.10.10.160">
    <property type="match status" value="1"/>
</dbReference>
<keyword evidence="2 12" id="KW-0547">Nucleotide-binding</keyword>
<dbReference type="GO" id="GO:0000725">
    <property type="term" value="P:recombinational repair"/>
    <property type="evidence" value="ECO:0007669"/>
    <property type="project" value="TreeGrafter"/>
</dbReference>